<feature type="transmembrane region" description="Helical" evidence="6">
    <location>
        <begin position="272"/>
        <end position="292"/>
    </location>
</feature>
<dbReference type="InterPro" id="IPR024671">
    <property type="entry name" value="Atg22-like"/>
</dbReference>
<reference evidence="7 8" key="1">
    <citation type="submission" date="2023-12" db="EMBL/GenBank/DDBJ databases">
        <title>Description of Novel Strain Fulvimarina sp. 2208YS6-2-32 isolated from Uroteuthis (Photololigo) edulis.</title>
        <authorList>
            <person name="Park J.-S."/>
        </authorList>
    </citation>
    <scope>NUCLEOTIDE SEQUENCE [LARGE SCALE GENOMIC DNA]</scope>
    <source>
        <strain evidence="7 8">2208YS6-2-32</strain>
    </source>
</reference>
<keyword evidence="3 6" id="KW-0812">Transmembrane</keyword>
<dbReference type="Proteomes" id="UP001294412">
    <property type="component" value="Unassembled WGS sequence"/>
</dbReference>
<evidence type="ECO:0000256" key="5">
    <source>
        <dbReference type="ARBA" id="ARBA00023136"/>
    </source>
</evidence>
<keyword evidence="4 6" id="KW-1133">Transmembrane helix</keyword>
<feature type="transmembrane region" description="Helical" evidence="6">
    <location>
        <begin position="58"/>
        <end position="79"/>
    </location>
</feature>
<dbReference type="InterPro" id="IPR050495">
    <property type="entry name" value="ATG22/LtaA_families"/>
</dbReference>
<dbReference type="SUPFAM" id="SSF103473">
    <property type="entry name" value="MFS general substrate transporter"/>
    <property type="match status" value="1"/>
</dbReference>
<accession>A0ABU5I762</accession>
<keyword evidence="8" id="KW-1185">Reference proteome</keyword>
<feature type="transmembrane region" description="Helical" evidence="6">
    <location>
        <begin position="324"/>
        <end position="351"/>
    </location>
</feature>
<dbReference type="EMBL" id="JAXLPB010000009">
    <property type="protein sequence ID" value="MDY8111056.1"/>
    <property type="molecule type" value="Genomic_DNA"/>
</dbReference>
<feature type="transmembrane region" description="Helical" evidence="6">
    <location>
        <begin position="157"/>
        <end position="179"/>
    </location>
</feature>
<comment type="caution">
    <text evidence="7">The sequence shown here is derived from an EMBL/GenBank/DDBJ whole genome shotgun (WGS) entry which is preliminary data.</text>
</comment>
<feature type="transmembrane region" description="Helical" evidence="6">
    <location>
        <begin position="116"/>
        <end position="136"/>
    </location>
</feature>
<organism evidence="7 8">
    <name type="scientific">Fulvimarina uroteuthidis</name>
    <dbReference type="NCBI Taxonomy" id="3098149"/>
    <lineage>
        <taxon>Bacteria</taxon>
        <taxon>Pseudomonadati</taxon>
        <taxon>Pseudomonadota</taxon>
        <taxon>Alphaproteobacteria</taxon>
        <taxon>Hyphomicrobiales</taxon>
        <taxon>Aurantimonadaceae</taxon>
        <taxon>Fulvimarina</taxon>
    </lineage>
</organism>
<dbReference type="PANTHER" id="PTHR23519:SF1">
    <property type="entry name" value="AUTOPHAGY-RELATED PROTEIN 22"/>
    <property type="match status" value="1"/>
</dbReference>
<sequence length="478" mass="49921">MALTHETPPYAEPLRKPAVWGWMSFDFAAQPFFTVVLTFVFGPYFVSQLAPDPATGQTAWSLAATIAGLCVAILSPVLGAVADRAGPRKPWIGGFACLQIAALVMLWFVAAPGSSLLLAAAVIVVAQVSAEFSIVFNDAMLPRLVSRRKIGKVSNTAWGLGYAGGIVFLVFALGCLAGSPETGLTLFGFEPLFGLDPALGEGARSTGPLAALWYLVFLLPLFFLTPDRAGREPLKSAIGQGLSDLKATAREIRGRMELLKFFFARMLYQDGVNALLVLGGAFAAGMFGWSIIEIGLFGVILNLTAIPGCIFAGTLATKLGSKRLVVLSVSALVVATLGLVSTSPTTTLFGLVTFAEATATGLFASGAEKAYILWGLLVGAAFGPVQASSRAWLAESVTPDEAGRYFGFYALIGRATSFLAPASVAGLTAFAASQTDPVTASRIGMSAIVAFFVAGLLILAFTRGPAQQRHDGAGFQAP</sequence>
<keyword evidence="2" id="KW-0813">Transport</keyword>
<evidence type="ECO:0000256" key="2">
    <source>
        <dbReference type="ARBA" id="ARBA00022448"/>
    </source>
</evidence>
<dbReference type="PANTHER" id="PTHR23519">
    <property type="entry name" value="AUTOPHAGY-RELATED PROTEIN 22"/>
    <property type="match status" value="1"/>
</dbReference>
<dbReference type="InterPro" id="IPR036259">
    <property type="entry name" value="MFS_trans_sf"/>
</dbReference>
<feature type="transmembrane region" description="Helical" evidence="6">
    <location>
        <begin position="207"/>
        <end position="225"/>
    </location>
</feature>
<feature type="transmembrane region" description="Helical" evidence="6">
    <location>
        <begin position="25"/>
        <end position="46"/>
    </location>
</feature>
<feature type="transmembrane region" description="Helical" evidence="6">
    <location>
        <begin position="371"/>
        <end position="393"/>
    </location>
</feature>
<dbReference type="Gene3D" id="1.20.1250.20">
    <property type="entry name" value="MFS general substrate transporter like domains"/>
    <property type="match status" value="2"/>
</dbReference>
<evidence type="ECO:0000256" key="1">
    <source>
        <dbReference type="ARBA" id="ARBA00004127"/>
    </source>
</evidence>
<proteinExistence type="predicted"/>
<evidence type="ECO:0000256" key="4">
    <source>
        <dbReference type="ARBA" id="ARBA00022989"/>
    </source>
</evidence>
<feature type="transmembrane region" description="Helical" evidence="6">
    <location>
        <begin position="298"/>
        <end position="317"/>
    </location>
</feature>
<feature type="transmembrane region" description="Helical" evidence="6">
    <location>
        <begin position="91"/>
        <end position="110"/>
    </location>
</feature>
<evidence type="ECO:0000313" key="7">
    <source>
        <dbReference type="EMBL" id="MDY8111056.1"/>
    </source>
</evidence>
<evidence type="ECO:0000256" key="6">
    <source>
        <dbReference type="SAM" id="Phobius"/>
    </source>
</evidence>
<comment type="subcellular location">
    <subcellularLocation>
        <location evidence="1">Endomembrane system</location>
        <topology evidence="1">Multi-pass membrane protein</topology>
    </subcellularLocation>
</comment>
<name>A0ABU5I762_9HYPH</name>
<feature type="transmembrane region" description="Helical" evidence="6">
    <location>
        <begin position="443"/>
        <end position="461"/>
    </location>
</feature>
<gene>
    <name evidence="7" type="ORF">U0C82_18165</name>
</gene>
<evidence type="ECO:0000313" key="8">
    <source>
        <dbReference type="Proteomes" id="UP001294412"/>
    </source>
</evidence>
<evidence type="ECO:0000256" key="3">
    <source>
        <dbReference type="ARBA" id="ARBA00022692"/>
    </source>
</evidence>
<keyword evidence="5 6" id="KW-0472">Membrane</keyword>
<dbReference type="Pfam" id="PF11700">
    <property type="entry name" value="ATG22"/>
    <property type="match status" value="1"/>
</dbReference>
<feature type="transmembrane region" description="Helical" evidence="6">
    <location>
        <begin position="405"/>
        <end position="431"/>
    </location>
</feature>
<protein>
    <submittedName>
        <fullName evidence="7">MFS transporter</fullName>
    </submittedName>
</protein>